<reference evidence="1 2" key="1">
    <citation type="journal article" date="2019" name="Int. J. Syst. Evol. Microbiol.">
        <title>The Global Catalogue of Microorganisms (GCM) 10K type strain sequencing project: providing services to taxonomists for standard genome sequencing and annotation.</title>
        <authorList>
            <consortium name="The Broad Institute Genomics Platform"/>
            <consortium name="The Broad Institute Genome Sequencing Center for Infectious Disease"/>
            <person name="Wu L."/>
            <person name="Ma J."/>
        </authorList>
    </citation>
    <scope>NUCLEOTIDE SEQUENCE [LARGE SCALE GENOMIC DNA]</scope>
    <source>
        <strain evidence="1 2">JCM 16343</strain>
    </source>
</reference>
<evidence type="ECO:0000313" key="1">
    <source>
        <dbReference type="EMBL" id="GAA0308009.1"/>
    </source>
</evidence>
<protein>
    <submittedName>
        <fullName evidence="1">Uncharacterized protein</fullName>
    </submittedName>
</protein>
<accession>A0ABN0VK20</accession>
<dbReference type="EMBL" id="BAAAFR010000001">
    <property type="protein sequence ID" value="GAA0308009.1"/>
    <property type="molecule type" value="Genomic_DNA"/>
</dbReference>
<name>A0ABN0VK20_9GAMM</name>
<dbReference type="Proteomes" id="UP001501787">
    <property type="component" value="Unassembled WGS sequence"/>
</dbReference>
<gene>
    <name evidence="1" type="ORF">GCM10009129_01370</name>
</gene>
<keyword evidence="2" id="KW-1185">Reference proteome</keyword>
<proteinExistence type="predicted"/>
<organism evidence="1 2">
    <name type="scientific">Psychrobacter aestuarii</name>
    <dbReference type="NCBI Taxonomy" id="556327"/>
    <lineage>
        <taxon>Bacteria</taxon>
        <taxon>Pseudomonadati</taxon>
        <taxon>Pseudomonadota</taxon>
        <taxon>Gammaproteobacteria</taxon>
        <taxon>Moraxellales</taxon>
        <taxon>Moraxellaceae</taxon>
        <taxon>Psychrobacter</taxon>
    </lineage>
</organism>
<dbReference type="RefSeq" id="WP_201504305.1">
    <property type="nucleotide sequence ID" value="NZ_BAAAFR010000001.1"/>
</dbReference>
<sequence length="559" mass="65434">MVVESLEFDNDYALSWSTDMLIHWKDTTLDIQTYEEEYLWHSEVIDIEMLSKNDFDLWFKIRKGGDENVDSTISIAMKNAYVDVRFLTVCSILANSDDIPRVKTYIDALLEEKRLYPTGTIDTQVKSINQASQLLGIYIRYKNFNFSGIDGEFSWQKKLLENYSRKFSQKMVSGRMYAGWYNVSIDNEFVQLIVSYSSSKWRLSKRWLDILESNIYSFSNRVDIIRDFRSLIDIAKKTSEYKLLYSEKITQEIEIYRENFIESMEDLINKIENINNYHIVNSNIDQEIIFEIAELASNSFLEDKAKFPINMFNTIERDKSELIITNEIYAIDFEKFYIMSDDRPLVNNLVEGCGQGVASSLRTIVLRKIVTNNPTSYKSFDSLDNMLFFILNKIEISDAVLLCHQSISDLIFYLLNGDEENLKKLQITKEYSEEYFCKIGGCEVYDNSFNISDSCILTTKERFEALIIEDFEDNNIVDISFSENEQDRTKGSLSFDYKLDIEADKSKPFIRLSLVPESIESDEEAVEEHMDAVIQEELYENKVTSNMNRFLKFLLAYRK</sequence>
<evidence type="ECO:0000313" key="2">
    <source>
        <dbReference type="Proteomes" id="UP001501787"/>
    </source>
</evidence>
<comment type="caution">
    <text evidence="1">The sequence shown here is derived from an EMBL/GenBank/DDBJ whole genome shotgun (WGS) entry which is preliminary data.</text>
</comment>